<gene>
    <name evidence="2" type="ORF">IAG03_10945</name>
</gene>
<sequence length="114" mass="13364">MELTYTMQGDYLIPDLTVPESPKLGKYGMLRRTFLRKHRDGIYTGMLLNGTLNSHLEEVDRQANEMMERLTRQMAEKQGVTERLKAEDQMQWVQMMNSIRHSAEEVILNDLIYA</sequence>
<name>A0A926DAJ0_9FIRM</name>
<proteinExistence type="predicted"/>
<protein>
    <submittedName>
        <fullName evidence="2">TnpV protein</fullName>
    </submittedName>
</protein>
<organism evidence="2 3">
    <name type="scientific">Yeguia hominis</name>
    <dbReference type="NCBI Taxonomy" id="2763662"/>
    <lineage>
        <taxon>Bacteria</taxon>
        <taxon>Bacillati</taxon>
        <taxon>Bacillota</taxon>
        <taxon>Clostridia</taxon>
        <taxon>Eubacteriales</taxon>
        <taxon>Yeguiaceae</taxon>
        <taxon>Yeguia</taxon>
    </lineage>
</organism>
<accession>A0A926DAJ0</accession>
<keyword evidence="3" id="KW-1185">Reference proteome</keyword>
<dbReference type="Pfam" id="PF14198">
    <property type="entry name" value="TnpV"/>
    <property type="match status" value="1"/>
</dbReference>
<dbReference type="Proteomes" id="UP000651482">
    <property type="component" value="Unassembled WGS sequence"/>
</dbReference>
<evidence type="ECO:0000256" key="1">
    <source>
        <dbReference type="SAM" id="Coils"/>
    </source>
</evidence>
<dbReference type="EMBL" id="JACRSN010000018">
    <property type="protein sequence ID" value="MBC8534493.1"/>
    <property type="molecule type" value="Genomic_DNA"/>
</dbReference>
<dbReference type="RefSeq" id="WP_249320074.1">
    <property type="nucleotide sequence ID" value="NZ_JACRSN010000018.1"/>
</dbReference>
<evidence type="ECO:0000313" key="2">
    <source>
        <dbReference type="EMBL" id="MBC8534493.1"/>
    </source>
</evidence>
<reference evidence="2" key="1">
    <citation type="submission" date="2020-08" db="EMBL/GenBank/DDBJ databases">
        <title>Genome public.</title>
        <authorList>
            <person name="Liu C."/>
            <person name="Sun Q."/>
        </authorList>
    </citation>
    <scope>NUCLEOTIDE SEQUENCE</scope>
    <source>
        <strain evidence="2">NSJ-40</strain>
    </source>
</reference>
<evidence type="ECO:0000313" key="3">
    <source>
        <dbReference type="Proteomes" id="UP000651482"/>
    </source>
</evidence>
<keyword evidence="1" id="KW-0175">Coiled coil</keyword>
<dbReference type="InterPro" id="IPR026989">
    <property type="entry name" value="TnpV"/>
</dbReference>
<dbReference type="AlphaFoldDB" id="A0A926DAJ0"/>
<feature type="coiled-coil region" evidence="1">
    <location>
        <begin position="53"/>
        <end position="87"/>
    </location>
</feature>
<comment type="caution">
    <text evidence="2">The sequence shown here is derived from an EMBL/GenBank/DDBJ whole genome shotgun (WGS) entry which is preliminary data.</text>
</comment>